<evidence type="ECO:0000313" key="3">
    <source>
        <dbReference type="Proteomes" id="UP000593765"/>
    </source>
</evidence>
<evidence type="ECO:0000259" key="1">
    <source>
        <dbReference type="Pfam" id="PF07624"/>
    </source>
</evidence>
<accession>A0A7M2WXQ6</accession>
<dbReference type="Proteomes" id="UP000593765">
    <property type="component" value="Chromosome"/>
</dbReference>
<reference evidence="2 3" key="1">
    <citation type="submission" date="2020-10" db="EMBL/GenBank/DDBJ databases">
        <title>Wide distribution of Phycisphaera-like planctomycetes from WD2101 soil group in peatlands and genome analysis of the first cultivated representative.</title>
        <authorList>
            <person name="Dedysh S.N."/>
            <person name="Beletsky A.V."/>
            <person name="Ivanova A."/>
            <person name="Kulichevskaya I.S."/>
            <person name="Suzina N.E."/>
            <person name="Philippov D.A."/>
            <person name="Rakitin A.L."/>
            <person name="Mardanov A.V."/>
            <person name="Ravin N.V."/>
        </authorList>
    </citation>
    <scope>NUCLEOTIDE SEQUENCE [LARGE SCALE GENOMIC DNA]</scope>
    <source>
        <strain evidence="2 3">M1803</strain>
    </source>
</reference>
<protein>
    <submittedName>
        <fullName evidence="2">DUF1585 domain-containing protein</fullName>
    </submittedName>
</protein>
<evidence type="ECO:0000313" key="2">
    <source>
        <dbReference type="EMBL" id="QOV89581.1"/>
    </source>
</evidence>
<organism evidence="2 3">
    <name type="scientific">Humisphaera borealis</name>
    <dbReference type="NCBI Taxonomy" id="2807512"/>
    <lineage>
        <taxon>Bacteria</taxon>
        <taxon>Pseudomonadati</taxon>
        <taxon>Planctomycetota</taxon>
        <taxon>Phycisphaerae</taxon>
        <taxon>Tepidisphaerales</taxon>
        <taxon>Tepidisphaeraceae</taxon>
        <taxon>Humisphaera</taxon>
    </lineage>
</organism>
<keyword evidence="3" id="KW-1185">Reference proteome</keyword>
<dbReference type="EMBL" id="CP063458">
    <property type="protein sequence ID" value="QOV89581.1"/>
    <property type="molecule type" value="Genomic_DNA"/>
</dbReference>
<dbReference type="AlphaFoldDB" id="A0A7M2WXQ6"/>
<name>A0A7M2WXQ6_9BACT</name>
<sequence length="129" mass="14112">MGSFAAEDYLYRSLDKGASVSFKFPDGQGVRYKAGPPVDASGETAQAEPFQNFADFQRLTVSEPKKVARALAAQMITYATGAEPGYADRREINCILSEIKAQHDYSDRLTTWRILCPFADCSACSPLSS</sequence>
<dbReference type="Pfam" id="PF07624">
    <property type="entry name" value="PSD2"/>
    <property type="match status" value="1"/>
</dbReference>
<dbReference type="RefSeq" id="WP_206292629.1">
    <property type="nucleotide sequence ID" value="NZ_CP063458.1"/>
</dbReference>
<gene>
    <name evidence="2" type="ORF">IPV69_25890</name>
</gene>
<dbReference type="KEGG" id="hbs:IPV69_25890"/>
<dbReference type="InterPro" id="IPR011478">
    <property type="entry name" value="DUF1585"/>
</dbReference>
<proteinExistence type="predicted"/>
<feature type="domain" description="DUF1585" evidence="1">
    <location>
        <begin position="48"/>
        <end position="104"/>
    </location>
</feature>